<dbReference type="OrthoDB" id="3647650at2"/>
<feature type="chain" id="PRO_5022997700" evidence="2">
    <location>
        <begin position="19"/>
        <end position="299"/>
    </location>
</feature>
<comment type="caution">
    <text evidence="4">The sequence shown here is derived from an EMBL/GenBank/DDBJ whole genome shotgun (WGS) entry which is preliminary data.</text>
</comment>
<dbReference type="EMBL" id="VSSS01000008">
    <property type="protein sequence ID" value="TYL99218.1"/>
    <property type="molecule type" value="Genomic_DNA"/>
</dbReference>
<dbReference type="InterPro" id="IPR002925">
    <property type="entry name" value="Dienelactn_hydro"/>
</dbReference>
<dbReference type="PANTHER" id="PTHR22946:SF9">
    <property type="entry name" value="POLYKETIDE TRANSFERASE AF380"/>
    <property type="match status" value="1"/>
</dbReference>
<protein>
    <submittedName>
        <fullName evidence="4">Prolyl oligopeptidase family serine peptidase</fullName>
    </submittedName>
</protein>
<dbReference type="InterPro" id="IPR029058">
    <property type="entry name" value="AB_hydrolase_fold"/>
</dbReference>
<dbReference type="Pfam" id="PF01738">
    <property type="entry name" value="DLH"/>
    <property type="match status" value="1"/>
</dbReference>
<evidence type="ECO:0000313" key="4">
    <source>
        <dbReference type="EMBL" id="TYL99218.1"/>
    </source>
</evidence>
<dbReference type="SUPFAM" id="SSF53474">
    <property type="entry name" value="alpha/beta-Hydrolases"/>
    <property type="match status" value="1"/>
</dbReference>
<feature type="domain" description="Dienelactone hydrolase" evidence="3">
    <location>
        <begin position="69"/>
        <end position="283"/>
    </location>
</feature>
<keyword evidence="5" id="KW-1185">Reference proteome</keyword>
<dbReference type="Proteomes" id="UP000324758">
    <property type="component" value="Unassembled WGS sequence"/>
</dbReference>
<keyword evidence="2" id="KW-0732">Signal</keyword>
<dbReference type="AlphaFoldDB" id="A0A5D3KN48"/>
<proteinExistence type="predicted"/>
<evidence type="ECO:0000256" key="2">
    <source>
        <dbReference type="SAM" id="SignalP"/>
    </source>
</evidence>
<accession>A0A5D3KN48</accession>
<dbReference type="Gene3D" id="3.40.50.1820">
    <property type="entry name" value="alpha/beta hydrolase"/>
    <property type="match status" value="1"/>
</dbReference>
<name>A0A5D3KN48_9BRAD</name>
<dbReference type="RefSeq" id="WP_148770846.1">
    <property type="nucleotide sequence ID" value="NZ_VSSS01000008.1"/>
</dbReference>
<dbReference type="PANTHER" id="PTHR22946">
    <property type="entry name" value="DIENELACTONE HYDROLASE DOMAIN-CONTAINING PROTEIN-RELATED"/>
    <property type="match status" value="1"/>
</dbReference>
<dbReference type="InterPro" id="IPR050261">
    <property type="entry name" value="FrsA_esterase"/>
</dbReference>
<feature type="signal peptide" evidence="2">
    <location>
        <begin position="1"/>
        <end position="18"/>
    </location>
</feature>
<reference evidence="4 5" key="1">
    <citation type="submission" date="2019-08" db="EMBL/GenBank/DDBJ databases">
        <title>Bradyrhizobium hipponensis sp. nov., a rhizobium isolated from a Lupinus angustifolius root nodule in Tunisia.</title>
        <authorList>
            <person name="Off K."/>
            <person name="Rejili M."/>
            <person name="Mars M."/>
            <person name="Brachmann A."/>
            <person name="Marin M."/>
        </authorList>
    </citation>
    <scope>NUCLEOTIDE SEQUENCE [LARGE SCALE GENOMIC DNA]</scope>
    <source>
        <strain evidence="4 5">CTAW71</strain>
    </source>
</reference>
<evidence type="ECO:0000259" key="3">
    <source>
        <dbReference type="Pfam" id="PF01738"/>
    </source>
</evidence>
<organism evidence="4 5">
    <name type="scientific">Bradyrhizobium rifense</name>
    <dbReference type="NCBI Taxonomy" id="515499"/>
    <lineage>
        <taxon>Bacteria</taxon>
        <taxon>Pseudomonadati</taxon>
        <taxon>Pseudomonadota</taxon>
        <taxon>Alphaproteobacteria</taxon>
        <taxon>Hyphomicrobiales</taxon>
        <taxon>Nitrobacteraceae</taxon>
        <taxon>Bradyrhizobium</taxon>
    </lineage>
</organism>
<evidence type="ECO:0000256" key="1">
    <source>
        <dbReference type="ARBA" id="ARBA00022801"/>
    </source>
</evidence>
<keyword evidence="1" id="KW-0378">Hydrolase</keyword>
<sequence>MKSIFLLTLLLFSAAASAEEVKIKWKGDYPHNSSKTWTKDNPYDSGFSKNFKNGTPEEFGEVQKDGELKAFIYSPQAAKGPVPFVILLHGCDGLGTLSKEWAAHVADVLNPQGTGVLVLDSFTTRYVDRSCGPADLHWGRRRADDAYSALDYLLEKKLAKADEVYLMGYSNGGTTTLVSMTTQEADHQHHFAGAFAVAPGCSPSLQHSALYTGAIIIFMGDQDDANNPKWCEELAKKKRSVPVQMVEYRGANHGFPVNAPAHEFMGWHLSYNPTAEKDMMETINAALKMKTFGEGVELR</sequence>
<evidence type="ECO:0000313" key="5">
    <source>
        <dbReference type="Proteomes" id="UP000324758"/>
    </source>
</evidence>
<gene>
    <name evidence="4" type="ORF">FXB40_03700</name>
</gene>
<dbReference type="GO" id="GO:0052689">
    <property type="term" value="F:carboxylic ester hydrolase activity"/>
    <property type="evidence" value="ECO:0007669"/>
    <property type="project" value="UniProtKB-ARBA"/>
</dbReference>